<organism evidence="1 2">
    <name type="scientific">Algoriphagus faecimaris</name>
    <dbReference type="NCBI Taxonomy" id="686796"/>
    <lineage>
        <taxon>Bacteria</taxon>
        <taxon>Pseudomonadati</taxon>
        <taxon>Bacteroidota</taxon>
        <taxon>Cytophagia</taxon>
        <taxon>Cytophagales</taxon>
        <taxon>Cyclobacteriaceae</taxon>
        <taxon>Algoriphagus</taxon>
    </lineage>
</organism>
<dbReference type="EMBL" id="FNAC01000012">
    <property type="protein sequence ID" value="SDD03062.1"/>
    <property type="molecule type" value="Genomic_DNA"/>
</dbReference>
<evidence type="ECO:0008006" key="3">
    <source>
        <dbReference type="Google" id="ProtNLM"/>
    </source>
</evidence>
<name>A0A1G6REJ6_9BACT</name>
<dbReference type="Proteomes" id="UP000199060">
    <property type="component" value="Unassembled WGS sequence"/>
</dbReference>
<evidence type="ECO:0000313" key="2">
    <source>
        <dbReference type="Proteomes" id="UP000199060"/>
    </source>
</evidence>
<dbReference type="InterPro" id="IPR025634">
    <property type="entry name" value="DUF4292"/>
</dbReference>
<evidence type="ECO:0000313" key="1">
    <source>
        <dbReference type="EMBL" id="SDD03062.1"/>
    </source>
</evidence>
<sequence length="246" mass="28164">MNKSVWLGLILVVFLLFQACAKKVIPFESDRKMRDFNPEYADFDYLSAKAKIVIEETSGKVTRGTLNLRAKKDSLLWFTVSPGLGMEAVRGLISDEKIMIKDRIGNEDINLSFGEFKSLYGLNLSLDLFQNLLWANPPYTFDYRDRLVRVGQAYELTQVRDQVRYFSKVGTSSAKVSELVSNSLDDRGSLLASYAEYQNIDEMPFPAEVLYKLVYQSPEGSQNTIIHVEWVSIDRYSSPLSFPFRF</sequence>
<protein>
    <recommendedName>
        <fullName evidence="3">DUF4292 domain-containing protein</fullName>
    </recommendedName>
</protein>
<dbReference type="Pfam" id="PF14125">
    <property type="entry name" value="DUF4292"/>
    <property type="match status" value="1"/>
</dbReference>
<dbReference type="RefSeq" id="WP_087938911.1">
    <property type="nucleotide sequence ID" value="NZ_FNAC01000012.1"/>
</dbReference>
<keyword evidence="2" id="KW-1185">Reference proteome</keyword>
<proteinExistence type="predicted"/>
<dbReference type="OrthoDB" id="849114at2"/>
<reference evidence="2" key="1">
    <citation type="submission" date="2016-10" db="EMBL/GenBank/DDBJ databases">
        <authorList>
            <person name="Varghese N."/>
            <person name="Submissions S."/>
        </authorList>
    </citation>
    <scope>NUCLEOTIDE SEQUENCE [LARGE SCALE GENOMIC DNA]</scope>
    <source>
        <strain evidence="2">DSM 23095</strain>
    </source>
</reference>
<dbReference type="PROSITE" id="PS51257">
    <property type="entry name" value="PROKAR_LIPOPROTEIN"/>
    <property type="match status" value="1"/>
</dbReference>
<dbReference type="AlphaFoldDB" id="A0A1G6REJ6"/>
<dbReference type="STRING" id="686796.SAMN04488104_101287"/>
<gene>
    <name evidence="1" type="ORF">SAMN04488104_101287</name>
</gene>
<accession>A0A1G6REJ6</accession>